<reference evidence="1 2" key="1">
    <citation type="submission" date="2020-05" db="EMBL/GenBank/DDBJ databases">
        <title>Genome Sequencing of Type Strains.</title>
        <authorList>
            <person name="Lemaire J.F."/>
            <person name="Inderbitzin P."/>
            <person name="Gregorio O.A."/>
            <person name="Collins S.B."/>
            <person name="Wespe N."/>
            <person name="Knight-Connoni V."/>
        </authorList>
    </citation>
    <scope>NUCLEOTIDE SEQUENCE [LARGE SCALE GENOMIC DNA]</scope>
    <source>
        <strain evidence="1 2">LMG 21957</strain>
    </source>
</reference>
<accession>A0A7Y6EWN0</accession>
<dbReference type="AlphaFoldDB" id="A0A7Y6EWN0"/>
<sequence>MFSNFGASFRLTLDDIERARKIVDDYVLKRSMFLTEKGFSQDEISLLEELDGEDYKYARPYQTYYSRYDRLVFGWITVEEIKQDIKDYKEEQA</sequence>
<comment type="caution">
    <text evidence="1">The sequence shown here is derived from an EMBL/GenBank/DDBJ whole genome shotgun (WGS) entry which is preliminary data.</text>
</comment>
<dbReference type="RefSeq" id="WP_175396623.1">
    <property type="nucleotide sequence ID" value="NZ_JABMCB010000190.1"/>
</dbReference>
<keyword evidence="2" id="KW-1185">Reference proteome</keyword>
<organism evidence="1 2">
    <name type="scientific">Paenibacillus xylanilyticus</name>
    <dbReference type="NCBI Taxonomy" id="248903"/>
    <lineage>
        <taxon>Bacteria</taxon>
        <taxon>Bacillati</taxon>
        <taxon>Bacillota</taxon>
        <taxon>Bacilli</taxon>
        <taxon>Bacillales</taxon>
        <taxon>Paenibacillaceae</taxon>
        <taxon>Paenibacillus</taxon>
    </lineage>
</organism>
<dbReference type="EMBL" id="JABMCB010000190">
    <property type="protein sequence ID" value="NUU76929.1"/>
    <property type="molecule type" value="Genomic_DNA"/>
</dbReference>
<gene>
    <name evidence="1" type="ORF">HP552_17090</name>
</gene>
<name>A0A7Y6EWN0_9BACL</name>
<proteinExistence type="predicted"/>
<evidence type="ECO:0000313" key="2">
    <source>
        <dbReference type="Proteomes" id="UP000526125"/>
    </source>
</evidence>
<evidence type="ECO:0000313" key="1">
    <source>
        <dbReference type="EMBL" id="NUU76929.1"/>
    </source>
</evidence>
<dbReference type="Proteomes" id="UP000526125">
    <property type="component" value="Unassembled WGS sequence"/>
</dbReference>
<protein>
    <submittedName>
        <fullName evidence="1">Uncharacterized protein</fullName>
    </submittedName>
</protein>